<dbReference type="NCBIfam" id="TIGR02523">
    <property type="entry name" value="type_IV_pilV"/>
    <property type="match status" value="1"/>
</dbReference>
<name>A0A1Y1SGN1_9GAMM</name>
<dbReference type="EMBL" id="AQQV01000001">
    <property type="protein sequence ID" value="ORE88825.1"/>
    <property type="molecule type" value="Genomic_DNA"/>
</dbReference>
<dbReference type="STRING" id="1317117.ATO7_03080"/>
<gene>
    <name evidence="4" type="ORF">ATO7_03080</name>
</gene>
<keyword evidence="2" id="KW-1133">Transmembrane helix</keyword>
<feature type="transmembrane region" description="Helical" evidence="2">
    <location>
        <begin position="12"/>
        <end position="33"/>
    </location>
</feature>
<organism evidence="4 5">
    <name type="scientific">Oceanococcus atlanticus</name>
    <dbReference type="NCBI Taxonomy" id="1317117"/>
    <lineage>
        <taxon>Bacteria</taxon>
        <taxon>Pseudomonadati</taxon>
        <taxon>Pseudomonadota</taxon>
        <taxon>Gammaproteobacteria</taxon>
        <taxon>Chromatiales</taxon>
        <taxon>Oceanococcaceae</taxon>
        <taxon>Oceanococcus</taxon>
    </lineage>
</organism>
<sequence length="213" mass="22818">MLRNIKASHGFSLVELLVALIVLSIGFAGYAALQLVGVRSVEDSYQRSQMTMLVEEMAERMRANRGAFGLITAGVSEYHGFDYLQGDDLCASAAGLGDTVIDALRCEEDNNLAAQNCNPQQMAQYDVARVYCGYEFADGQWSGGVIEVSDGARLQVSCNTLPAPAPLACPTGTPHTITGTWQTAETDRNDAEDQDGDGNNLTMTQTVSIVVTP</sequence>
<dbReference type="Proteomes" id="UP000192342">
    <property type="component" value="Unassembled WGS sequence"/>
</dbReference>
<evidence type="ECO:0000256" key="1">
    <source>
        <dbReference type="SAM" id="MobiDB-lite"/>
    </source>
</evidence>
<dbReference type="NCBIfam" id="TIGR02532">
    <property type="entry name" value="IV_pilin_GFxxxE"/>
    <property type="match status" value="1"/>
</dbReference>
<protein>
    <submittedName>
        <fullName evidence="4">Type IV pilus modification protein PilV</fullName>
    </submittedName>
</protein>
<feature type="region of interest" description="Disordered" evidence="1">
    <location>
        <begin position="188"/>
        <end position="213"/>
    </location>
</feature>
<keyword evidence="5" id="KW-1185">Reference proteome</keyword>
<feature type="compositionally biased region" description="Polar residues" evidence="1">
    <location>
        <begin position="197"/>
        <end position="213"/>
    </location>
</feature>
<comment type="caution">
    <text evidence="4">The sequence shown here is derived from an EMBL/GenBank/DDBJ whole genome shotgun (WGS) entry which is preliminary data.</text>
</comment>
<dbReference type="InterPro" id="IPR012902">
    <property type="entry name" value="N_methyl_site"/>
</dbReference>
<keyword evidence="2" id="KW-0472">Membrane</keyword>
<evidence type="ECO:0000313" key="5">
    <source>
        <dbReference type="Proteomes" id="UP000192342"/>
    </source>
</evidence>
<proteinExistence type="predicted"/>
<keyword evidence="2" id="KW-0812">Transmembrane</keyword>
<accession>A0A1Y1SGN1</accession>
<evidence type="ECO:0000313" key="4">
    <source>
        <dbReference type="EMBL" id="ORE88825.1"/>
    </source>
</evidence>
<feature type="domain" description="Type IV pilin Tt1218-like" evidence="3">
    <location>
        <begin position="32"/>
        <end position="128"/>
    </location>
</feature>
<evidence type="ECO:0000259" key="3">
    <source>
        <dbReference type="Pfam" id="PF22150"/>
    </source>
</evidence>
<dbReference type="Pfam" id="PF22150">
    <property type="entry name" value="Tt1218-like"/>
    <property type="match status" value="1"/>
</dbReference>
<dbReference type="AlphaFoldDB" id="A0A1Y1SGN1"/>
<evidence type="ECO:0000256" key="2">
    <source>
        <dbReference type="SAM" id="Phobius"/>
    </source>
</evidence>
<dbReference type="RefSeq" id="WP_083559436.1">
    <property type="nucleotide sequence ID" value="NZ_AQQV01000001.1"/>
</dbReference>
<dbReference type="Pfam" id="PF07963">
    <property type="entry name" value="N_methyl"/>
    <property type="match status" value="1"/>
</dbReference>
<dbReference type="OrthoDB" id="8547299at2"/>
<dbReference type="InterPro" id="IPR054402">
    <property type="entry name" value="Tt1218-like_dom"/>
</dbReference>
<reference evidence="4 5" key="1">
    <citation type="submission" date="2013-04" db="EMBL/GenBank/DDBJ databases">
        <title>Oceanococcus atlanticus 22II-S10r2 Genome Sequencing.</title>
        <authorList>
            <person name="Lai Q."/>
            <person name="Li G."/>
            <person name="Shao Z."/>
        </authorList>
    </citation>
    <scope>NUCLEOTIDE SEQUENCE [LARGE SCALE GENOMIC DNA]</scope>
    <source>
        <strain evidence="4 5">22II-S10r2</strain>
    </source>
</reference>
<dbReference type="InterPro" id="IPR013362">
    <property type="entry name" value="Pilus_4_PilV"/>
</dbReference>